<gene>
    <name evidence="3" type="ORF">HFQ13_12150</name>
</gene>
<evidence type="ECO:0000313" key="3">
    <source>
        <dbReference type="EMBL" id="MBU2788942.1"/>
    </source>
</evidence>
<dbReference type="Gene3D" id="2.40.160.180">
    <property type="entry name" value="Carbohydrate-selective porin OprB"/>
    <property type="match status" value="1"/>
</dbReference>
<keyword evidence="4" id="KW-1185">Reference proteome</keyword>
<accession>A0AAE2YRG6</accession>
<evidence type="ECO:0000256" key="2">
    <source>
        <dbReference type="RuleBase" id="RU363072"/>
    </source>
</evidence>
<comment type="similarity">
    <text evidence="1 2">Belongs to the OprB family.</text>
</comment>
<protein>
    <submittedName>
        <fullName evidence="3">Carbohydrate porin</fullName>
    </submittedName>
</protein>
<reference evidence="3" key="1">
    <citation type="journal article" date="2021" name="ISME J.">
        <title>Genomic evolution of the class Acidithiobacillia: deep-branching Proteobacteria living in extreme acidic conditions.</title>
        <authorList>
            <person name="Moya-Beltran A."/>
            <person name="Beard S."/>
            <person name="Rojas-Villalobos C."/>
            <person name="Issotta F."/>
            <person name="Gallardo Y."/>
            <person name="Ulloa R."/>
            <person name="Giaveno A."/>
            <person name="Degli Esposti M."/>
            <person name="Johnson D.B."/>
            <person name="Quatrini R."/>
        </authorList>
    </citation>
    <scope>NUCLEOTIDE SEQUENCE</scope>
    <source>
        <strain evidence="3">VAN18-1</strain>
    </source>
</reference>
<dbReference type="InterPro" id="IPR038673">
    <property type="entry name" value="OprB_sf"/>
</dbReference>
<dbReference type="AlphaFoldDB" id="A0AAE2YRG6"/>
<dbReference type="InterPro" id="IPR052932">
    <property type="entry name" value="OprB_Porin"/>
</dbReference>
<dbReference type="Proteomes" id="UP001197378">
    <property type="component" value="Unassembled WGS sequence"/>
</dbReference>
<dbReference type="PANTHER" id="PTHR37944">
    <property type="entry name" value="PORIN B"/>
    <property type="match status" value="1"/>
</dbReference>
<dbReference type="InterPro" id="IPR007049">
    <property type="entry name" value="Carb-sel_porin_OprB"/>
</dbReference>
<name>A0AAE2YRG6_9PROT</name>
<dbReference type="RefSeq" id="WP_215871712.1">
    <property type="nucleotide sequence ID" value="NZ_JAAXYO010000180.1"/>
</dbReference>
<sequence length="411" mass="44196">MPSPRQLIALPRVFPTIGIAKKPPVLFLTTTLCLTAGSLAQAAPVSRSILEDRHLHWWNGLSLVNHLELEGVANLRGGQARGSSGTFLWKGALALHTDKAGWWQGGLFLVEGLASSSGHPNTDYVGDLQGVSNLTTAAHVARLYKAYYRQNLGPFTFRVGLINPNDYFNDTGVAAELFNPSFGIYPVISGNIPYTPTYPYSSLGVMAAYTLGETTLQAGVFNADGYTDLRTPWGGEGQIYYGEIDENLALASGKLTLKAGGYYDHVSSDYLRNAIAIGPAPSQGGFYGTAEYRWKSANGEDWGAFVQAGAAPNSASTSPINAYVGAGLRLRDFLPASPKSTLSLGFARAWQRQAGAETSVEVNWYQPVFHHFYIQPDLQYVINPGASAPGNTLANALVGILRVGWRGSLWG</sequence>
<dbReference type="Pfam" id="PF04966">
    <property type="entry name" value="OprB"/>
    <property type="match status" value="1"/>
</dbReference>
<dbReference type="GO" id="GO:0016020">
    <property type="term" value="C:membrane"/>
    <property type="evidence" value="ECO:0007669"/>
    <property type="project" value="InterPro"/>
</dbReference>
<dbReference type="GO" id="GO:0008643">
    <property type="term" value="P:carbohydrate transport"/>
    <property type="evidence" value="ECO:0007669"/>
    <property type="project" value="InterPro"/>
</dbReference>
<dbReference type="GO" id="GO:0015288">
    <property type="term" value="F:porin activity"/>
    <property type="evidence" value="ECO:0007669"/>
    <property type="project" value="InterPro"/>
</dbReference>
<dbReference type="EMBL" id="JAAXYO010000180">
    <property type="protein sequence ID" value="MBU2788942.1"/>
    <property type="molecule type" value="Genomic_DNA"/>
</dbReference>
<evidence type="ECO:0000256" key="1">
    <source>
        <dbReference type="ARBA" id="ARBA00008769"/>
    </source>
</evidence>
<dbReference type="PANTHER" id="PTHR37944:SF1">
    <property type="entry name" value="PORIN B"/>
    <property type="match status" value="1"/>
</dbReference>
<organism evidence="3 4">
    <name type="scientific">Igneacidithiobacillus copahuensis</name>
    <dbReference type="NCBI Taxonomy" id="2724909"/>
    <lineage>
        <taxon>Bacteria</taxon>
        <taxon>Pseudomonadati</taxon>
        <taxon>Pseudomonadota</taxon>
        <taxon>Acidithiobacillia</taxon>
        <taxon>Acidithiobacillales</taxon>
        <taxon>Acidithiobacillaceae</taxon>
        <taxon>Igneacidithiobacillus</taxon>
    </lineage>
</organism>
<comment type="caution">
    <text evidence="3">The sequence shown here is derived from an EMBL/GenBank/DDBJ whole genome shotgun (WGS) entry which is preliminary data.</text>
</comment>
<evidence type="ECO:0000313" key="4">
    <source>
        <dbReference type="Proteomes" id="UP001197378"/>
    </source>
</evidence>
<proteinExistence type="inferred from homology"/>